<dbReference type="AlphaFoldDB" id="A0A9R1XGV6"/>
<proteinExistence type="predicted"/>
<keyword evidence="2" id="KW-1185">Reference proteome</keyword>
<evidence type="ECO:0000313" key="2">
    <source>
        <dbReference type="Proteomes" id="UP000235145"/>
    </source>
</evidence>
<dbReference type="EMBL" id="NBSK02000004">
    <property type="protein sequence ID" value="KAJ0214120.1"/>
    <property type="molecule type" value="Genomic_DNA"/>
</dbReference>
<reference evidence="1 2" key="1">
    <citation type="journal article" date="2017" name="Nat. Commun.">
        <title>Genome assembly with in vitro proximity ligation data and whole-genome triplication in lettuce.</title>
        <authorList>
            <person name="Reyes-Chin-Wo S."/>
            <person name="Wang Z."/>
            <person name="Yang X."/>
            <person name="Kozik A."/>
            <person name="Arikit S."/>
            <person name="Song C."/>
            <person name="Xia L."/>
            <person name="Froenicke L."/>
            <person name="Lavelle D.O."/>
            <person name="Truco M.J."/>
            <person name="Xia R."/>
            <person name="Zhu S."/>
            <person name="Xu C."/>
            <person name="Xu H."/>
            <person name="Xu X."/>
            <person name="Cox K."/>
            <person name="Korf I."/>
            <person name="Meyers B.C."/>
            <person name="Michelmore R.W."/>
        </authorList>
    </citation>
    <scope>NUCLEOTIDE SEQUENCE [LARGE SCALE GENOMIC DNA]</scope>
    <source>
        <strain evidence="2">cv. Salinas</strain>
        <tissue evidence="1">Seedlings</tissue>
    </source>
</reference>
<gene>
    <name evidence="1" type="ORF">LSAT_V11C400228590</name>
</gene>
<organism evidence="1 2">
    <name type="scientific">Lactuca sativa</name>
    <name type="common">Garden lettuce</name>
    <dbReference type="NCBI Taxonomy" id="4236"/>
    <lineage>
        <taxon>Eukaryota</taxon>
        <taxon>Viridiplantae</taxon>
        <taxon>Streptophyta</taxon>
        <taxon>Embryophyta</taxon>
        <taxon>Tracheophyta</taxon>
        <taxon>Spermatophyta</taxon>
        <taxon>Magnoliopsida</taxon>
        <taxon>eudicotyledons</taxon>
        <taxon>Gunneridae</taxon>
        <taxon>Pentapetalae</taxon>
        <taxon>asterids</taxon>
        <taxon>campanulids</taxon>
        <taxon>Asterales</taxon>
        <taxon>Asteraceae</taxon>
        <taxon>Cichorioideae</taxon>
        <taxon>Cichorieae</taxon>
        <taxon>Lactucinae</taxon>
        <taxon>Lactuca</taxon>
    </lineage>
</organism>
<accession>A0A9R1XGV6</accession>
<sequence>MKLSDSSIEVRTEVFQADNMGIGSIIGGDSEQVGSKAAIISPNFNFTSIPVISPVLSNSIKMEDGLIDEVSSSVIEFEKDIAQFCCPREKNAMMTFWNCLSASEKEGFVHGLRFTKKKYDSGKDADNSIEDPIDSMKKTASKVEANFGKNQIPFKPSSSLFPSSVDMKKTSDLEASDGLQKIGETVINLMPEGVPNQNLNELVIVDLHNICSMQSLVKEKKEKRKIEIDEMVSKQLEQVCNEIIYHFPSKFSHLEIINKGEFKFKYVDPEDEGTNVQMVIDGKEDNKGNI</sequence>
<evidence type="ECO:0000313" key="1">
    <source>
        <dbReference type="EMBL" id="KAJ0214120.1"/>
    </source>
</evidence>
<comment type="caution">
    <text evidence="1">The sequence shown here is derived from an EMBL/GenBank/DDBJ whole genome shotgun (WGS) entry which is preliminary data.</text>
</comment>
<dbReference type="Proteomes" id="UP000235145">
    <property type="component" value="Unassembled WGS sequence"/>
</dbReference>
<name>A0A9R1XGV6_LACSA</name>
<protein>
    <submittedName>
        <fullName evidence="1">Uncharacterized protein</fullName>
    </submittedName>
</protein>